<dbReference type="AlphaFoldDB" id="A0A7W8FT93"/>
<organism evidence="12 13">
    <name type="scientific">Planococcus koreensis</name>
    <dbReference type="NCBI Taxonomy" id="112331"/>
    <lineage>
        <taxon>Bacteria</taxon>
        <taxon>Bacillati</taxon>
        <taxon>Bacillota</taxon>
        <taxon>Bacilli</taxon>
        <taxon>Bacillales</taxon>
        <taxon>Caryophanaceae</taxon>
        <taxon>Planococcus</taxon>
    </lineage>
</organism>
<protein>
    <recommendedName>
        <fullName evidence="11">Alpha-1,4 glucan phosphorylase</fullName>
        <ecNumber evidence="11">2.4.1.1</ecNumber>
    </recommendedName>
</protein>
<keyword evidence="4" id="KW-0021">Allosteric enzyme</keyword>
<dbReference type="Pfam" id="PF00343">
    <property type="entry name" value="Phosphorylase"/>
    <property type="match status" value="1"/>
</dbReference>
<evidence type="ECO:0000256" key="10">
    <source>
        <dbReference type="PIRSR" id="PIRSR000460-1"/>
    </source>
</evidence>
<name>A0A7W8FT93_9BACL</name>
<evidence type="ECO:0000256" key="11">
    <source>
        <dbReference type="RuleBase" id="RU000587"/>
    </source>
</evidence>
<dbReference type="PANTHER" id="PTHR11468:SF3">
    <property type="entry name" value="GLYCOGEN PHOSPHORYLASE, LIVER FORM"/>
    <property type="match status" value="1"/>
</dbReference>
<evidence type="ECO:0000256" key="4">
    <source>
        <dbReference type="ARBA" id="ARBA00022533"/>
    </source>
</evidence>
<dbReference type="FunFam" id="3.40.50.2000:FF:000807">
    <property type="entry name" value="Alpha-glucan phosphorylase 2, cytosolic"/>
    <property type="match status" value="1"/>
</dbReference>
<comment type="function">
    <text evidence="9">Phosphorylase is an important allosteric enzyme in carbohydrate metabolism. Enzymes from different sources differ in their regulatory mechanisms and in their natural substrates. However, all known phosphorylases share catalytic and structural properties.</text>
</comment>
<evidence type="ECO:0000256" key="7">
    <source>
        <dbReference type="ARBA" id="ARBA00022898"/>
    </source>
</evidence>
<dbReference type="PROSITE" id="PS00102">
    <property type="entry name" value="PHOSPHORYLASE"/>
    <property type="match status" value="1"/>
</dbReference>
<dbReference type="EMBL" id="JACHHE010000008">
    <property type="protein sequence ID" value="MBB5181359.1"/>
    <property type="molecule type" value="Genomic_DNA"/>
</dbReference>
<comment type="catalytic activity">
    <reaction evidence="1 11">
        <text>[(1-&gt;4)-alpha-D-glucosyl](n) + phosphate = [(1-&gt;4)-alpha-D-glucosyl](n-1) + alpha-D-glucose 1-phosphate</text>
        <dbReference type="Rhea" id="RHEA:41732"/>
        <dbReference type="Rhea" id="RHEA-COMP:9584"/>
        <dbReference type="Rhea" id="RHEA-COMP:9586"/>
        <dbReference type="ChEBI" id="CHEBI:15444"/>
        <dbReference type="ChEBI" id="CHEBI:43474"/>
        <dbReference type="ChEBI" id="CHEBI:58601"/>
        <dbReference type="EC" id="2.4.1.1"/>
    </reaction>
</comment>
<feature type="modified residue" description="N6-(pyridoxal phosphate)lysine" evidence="10">
    <location>
        <position position="640"/>
    </location>
</feature>
<evidence type="ECO:0000313" key="12">
    <source>
        <dbReference type="EMBL" id="MBB5181359.1"/>
    </source>
</evidence>
<proteinExistence type="inferred from homology"/>
<dbReference type="PIRSF" id="PIRSF000460">
    <property type="entry name" value="Pprylas_GlgP"/>
    <property type="match status" value="1"/>
</dbReference>
<dbReference type="Proteomes" id="UP000525923">
    <property type="component" value="Unassembled WGS sequence"/>
</dbReference>
<dbReference type="FunFam" id="3.40.50.2000:FF:000003">
    <property type="entry name" value="Alpha-1,4 glucan phosphorylase"/>
    <property type="match status" value="1"/>
</dbReference>
<keyword evidence="5 11" id="KW-0328">Glycosyltransferase</keyword>
<dbReference type="InterPro" id="IPR011833">
    <property type="entry name" value="Glycg_phsphrylas"/>
</dbReference>
<gene>
    <name evidence="12" type="ORF">HNQ44_002824</name>
</gene>
<dbReference type="InterPro" id="IPR000811">
    <property type="entry name" value="Glyco_trans_35"/>
</dbReference>
<dbReference type="Gene3D" id="3.40.50.2000">
    <property type="entry name" value="Glycogen Phosphorylase B"/>
    <property type="match status" value="2"/>
</dbReference>
<comment type="function">
    <text evidence="11">Allosteric enzyme that catalyzes the rate-limiting step in glycogen catabolism, the phosphorolytic cleavage of glycogen to produce glucose-1-phosphate, and plays a central role in maintaining cellular and organismal glucose homeostasis.</text>
</comment>
<dbReference type="GO" id="GO:0005980">
    <property type="term" value="P:glycogen catabolic process"/>
    <property type="evidence" value="ECO:0007669"/>
    <property type="project" value="UniProtKB-ARBA"/>
</dbReference>
<dbReference type="GO" id="GO:0030170">
    <property type="term" value="F:pyridoxal phosphate binding"/>
    <property type="evidence" value="ECO:0007669"/>
    <property type="project" value="InterPro"/>
</dbReference>
<reference evidence="12 13" key="1">
    <citation type="submission" date="2020-08" db="EMBL/GenBank/DDBJ databases">
        <title>Genomic Encyclopedia of Type Strains, Phase IV (KMG-IV): sequencing the most valuable type-strain genomes for metagenomic binning, comparative biology and taxonomic classification.</title>
        <authorList>
            <person name="Goeker M."/>
        </authorList>
    </citation>
    <scope>NUCLEOTIDE SEQUENCE [LARGE SCALE GENOMIC DNA]</scope>
    <source>
        <strain evidence="12 13">DSM 15895</strain>
    </source>
</reference>
<dbReference type="CDD" id="cd04300">
    <property type="entry name" value="GT35_Glycogen_Phosphorylase"/>
    <property type="match status" value="1"/>
</dbReference>
<keyword evidence="13" id="KW-1185">Reference proteome</keyword>
<dbReference type="GO" id="GO:0008184">
    <property type="term" value="F:glycogen phosphorylase activity"/>
    <property type="evidence" value="ECO:0007669"/>
    <property type="project" value="InterPro"/>
</dbReference>
<dbReference type="EC" id="2.4.1.1" evidence="11"/>
<comment type="similarity">
    <text evidence="3 11">Belongs to the glycogen phosphorylase family.</text>
</comment>
<dbReference type="InterPro" id="IPR035090">
    <property type="entry name" value="Pyridoxal_P_attach_site"/>
</dbReference>
<evidence type="ECO:0000256" key="5">
    <source>
        <dbReference type="ARBA" id="ARBA00022676"/>
    </source>
</evidence>
<dbReference type="NCBIfam" id="TIGR02093">
    <property type="entry name" value="P_ylase"/>
    <property type="match status" value="1"/>
</dbReference>
<keyword evidence="6 11" id="KW-0808">Transferase</keyword>
<comment type="cofactor">
    <cofactor evidence="2 11">
        <name>pyridoxal 5'-phosphate</name>
        <dbReference type="ChEBI" id="CHEBI:597326"/>
    </cofactor>
</comment>
<dbReference type="PANTHER" id="PTHR11468">
    <property type="entry name" value="GLYCOGEN PHOSPHORYLASE"/>
    <property type="match status" value="1"/>
</dbReference>
<comment type="caution">
    <text evidence="12">The sequence shown here is derived from an EMBL/GenBank/DDBJ whole genome shotgun (WGS) entry which is preliminary data.</text>
</comment>
<sequence>MFSSKERFKENFVARLEQREDKESLQTVYSVLTAMVKEWTYDDWEQTNQQYKEQKRKQLYYFSIEFLMGRILGQNLMNLDVHGFVEEGLKELGFDLHAIEELEPEPGLGNGGLGRLAACFMDSLASLQLPGHGCGLRYKGGLFTQVFQDGFQTEQPTVWIDEKEGWGIRREELSLDIPFFGSIEPGIESNRLKPVLKDAEWIKAVPYDYPIVGAAGKTVNTLRLWQAEVSSRPLPKGKPRTLYEQETAEVTDRLYPDASLDAGKILRLKQQYFLCSASLQTIVKNRDCPLSDLARHVAIQINDTHPALAIPELMRILMDEEGMQWEEAWGIVNHTISYTNHTILEEALEKWSSSLLERLLPRIYMIIQEIDRRFKEKTQQEPLDEWQRKKLAIIENGVVHMATLAVVGSYKVNGVAKLHTEILKVREMKELNDHFPHKFHNITNGVAHRRWLLKANPELSSLITSAVGDEWIREPIKLHKLHRFSKDPAFLQDLQAVKIAKKRQLADYIKTHQDIIVDPESVFDAQIKRIHGYKRQLMNILHIQMLYNRILSDRSFRPYPRTFIFGGKAAPSYRYAKEVIKLINTVADQVNNDPLAKKHLHIVFIEDYSVSKAEKIFPASDVSEQISTASKEASGTGNMKFMMNGAITLGTFDGANLEIVEQVGEDNAFIFGLTARQVMQFEKEQSYYPPDIIQHEPDLQLVMAQLLEGSLSDGEGNISAIRNQLVDCNDPFFVLKDIQQYGKAHERLLSAFENSLAWQEMSVVNIAQSGIFSSDRTIQEYSDEVWQLGRVPSNLL</sequence>
<evidence type="ECO:0000256" key="6">
    <source>
        <dbReference type="ARBA" id="ARBA00022679"/>
    </source>
</evidence>
<evidence type="ECO:0000256" key="8">
    <source>
        <dbReference type="ARBA" id="ARBA00023277"/>
    </source>
</evidence>
<dbReference type="GO" id="GO:0005737">
    <property type="term" value="C:cytoplasm"/>
    <property type="evidence" value="ECO:0007669"/>
    <property type="project" value="TreeGrafter"/>
</dbReference>
<evidence type="ECO:0000313" key="13">
    <source>
        <dbReference type="Proteomes" id="UP000525923"/>
    </source>
</evidence>
<keyword evidence="8 11" id="KW-0119">Carbohydrate metabolism</keyword>
<evidence type="ECO:0000256" key="9">
    <source>
        <dbReference type="ARBA" id="ARBA00025174"/>
    </source>
</evidence>
<dbReference type="RefSeq" id="WP_135503337.1">
    <property type="nucleotide sequence ID" value="NZ_JACHHE010000008.1"/>
</dbReference>
<evidence type="ECO:0000256" key="2">
    <source>
        <dbReference type="ARBA" id="ARBA00001933"/>
    </source>
</evidence>
<keyword evidence="7 10" id="KW-0663">Pyridoxal phosphate</keyword>
<accession>A0A7W8FT93</accession>
<evidence type="ECO:0000256" key="3">
    <source>
        <dbReference type="ARBA" id="ARBA00006047"/>
    </source>
</evidence>
<evidence type="ECO:0000256" key="1">
    <source>
        <dbReference type="ARBA" id="ARBA00001275"/>
    </source>
</evidence>
<dbReference type="SUPFAM" id="SSF53756">
    <property type="entry name" value="UDP-Glycosyltransferase/glycogen phosphorylase"/>
    <property type="match status" value="1"/>
</dbReference>
<dbReference type="OrthoDB" id="9760804at2"/>